<sequence>MRGPPPRCSGGGEAASGAAGAGHRPRHRGGKQKPAVPRPSDASNRSSDGSTNVPSLPGSGASLPWQPARSSDASTFPGAPRSSESSDMPRSSVGTAGGARPREASRQEEYPGSFPYPRRDEPWFPPPRREEFVVPIQARGQDLRRRPASHVSKASAPRPEDPSSSEGSTRVPSYMMLSCPEAVRGVLPMPCCSPSPRGSSATGSSSHFAGPYLDAGGATGSSTTAGTAEVPWDNLSFGVQIHPYLGHAHRLLDVSLLSCFLEIGRVDEISGESVKLLLRTLKFLRACDYQNEDICCILAHASAYFIDAFALCGNSMSSSEVGNVLAILIFVAHSWVQDETCPLRFWHQHLFKQYCQLDVLNAAVIRLLEIRGYILRLEREEVTWRFMQLKEASSTFPSRPPDGRRFSGASLAQPLRNLRDQLARCVDRSSK</sequence>
<evidence type="ECO:0000313" key="2">
    <source>
        <dbReference type="EMBL" id="CAK0879901.1"/>
    </source>
</evidence>
<dbReference type="Proteomes" id="UP001189429">
    <property type="component" value="Unassembled WGS sequence"/>
</dbReference>
<organism evidence="2 3">
    <name type="scientific">Prorocentrum cordatum</name>
    <dbReference type="NCBI Taxonomy" id="2364126"/>
    <lineage>
        <taxon>Eukaryota</taxon>
        <taxon>Sar</taxon>
        <taxon>Alveolata</taxon>
        <taxon>Dinophyceae</taxon>
        <taxon>Prorocentrales</taxon>
        <taxon>Prorocentraceae</taxon>
        <taxon>Prorocentrum</taxon>
    </lineage>
</organism>
<evidence type="ECO:0000313" key="3">
    <source>
        <dbReference type="Proteomes" id="UP001189429"/>
    </source>
</evidence>
<evidence type="ECO:0000256" key="1">
    <source>
        <dbReference type="SAM" id="MobiDB-lite"/>
    </source>
</evidence>
<gene>
    <name evidence="2" type="ORF">PCOR1329_LOCUS63205</name>
</gene>
<feature type="compositionally biased region" description="Polar residues" evidence="1">
    <location>
        <begin position="162"/>
        <end position="171"/>
    </location>
</feature>
<proteinExistence type="predicted"/>
<comment type="caution">
    <text evidence="2">The sequence shown here is derived from an EMBL/GenBank/DDBJ whole genome shotgun (WGS) entry which is preliminary data.</text>
</comment>
<name>A0ABN9W5R1_9DINO</name>
<keyword evidence="3" id="KW-1185">Reference proteome</keyword>
<feature type="compositionally biased region" description="Polar residues" evidence="1">
    <location>
        <begin position="41"/>
        <end position="54"/>
    </location>
</feature>
<reference evidence="2" key="1">
    <citation type="submission" date="2023-10" db="EMBL/GenBank/DDBJ databases">
        <authorList>
            <person name="Chen Y."/>
            <person name="Shah S."/>
            <person name="Dougan E. K."/>
            <person name="Thang M."/>
            <person name="Chan C."/>
        </authorList>
    </citation>
    <scope>NUCLEOTIDE SEQUENCE [LARGE SCALE GENOMIC DNA]</scope>
</reference>
<feature type="compositionally biased region" description="Basic and acidic residues" evidence="1">
    <location>
        <begin position="100"/>
        <end position="109"/>
    </location>
</feature>
<feature type="compositionally biased region" description="Low complexity" evidence="1">
    <location>
        <begin position="80"/>
        <end position="92"/>
    </location>
</feature>
<evidence type="ECO:0008006" key="4">
    <source>
        <dbReference type="Google" id="ProtNLM"/>
    </source>
</evidence>
<accession>A0ABN9W5R1</accession>
<protein>
    <recommendedName>
        <fullName evidence="4">Cyclin N-terminal domain-containing protein</fullName>
    </recommendedName>
</protein>
<feature type="region of interest" description="Disordered" evidence="1">
    <location>
        <begin position="1"/>
        <end position="172"/>
    </location>
</feature>
<dbReference type="EMBL" id="CAUYUJ010018015">
    <property type="protein sequence ID" value="CAK0879901.1"/>
    <property type="molecule type" value="Genomic_DNA"/>
</dbReference>
<feature type="compositionally biased region" description="Basic and acidic residues" evidence="1">
    <location>
        <begin position="117"/>
        <end position="132"/>
    </location>
</feature>